<feature type="compositionally biased region" description="Pro residues" evidence="1">
    <location>
        <begin position="313"/>
        <end position="322"/>
    </location>
</feature>
<keyword evidence="2" id="KW-1133">Transmembrane helix</keyword>
<protein>
    <submittedName>
        <fullName evidence="3">Uncharacterized protein</fullName>
    </submittedName>
</protein>
<feature type="compositionally biased region" description="Polar residues" evidence="1">
    <location>
        <begin position="147"/>
        <end position="157"/>
    </location>
</feature>
<accession>A0A6A6UXW8</accession>
<feature type="compositionally biased region" description="Polar residues" evidence="1">
    <location>
        <begin position="442"/>
        <end position="456"/>
    </location>
</feature>
<feature type="region of interest" description="Disordered" evidence="1">
    <location>
        <begin position="94"/>
        <end position="113"/>
    </location>
</feature>
<dbReference type="PANTHER" id="PTHR40623:SF2">
    <property type="entry name" value="INTEGRAL MEMBRANE PROTEIN"/>
    <property type="match status" value="1"/>
</dbReference>
<keyword evidence="2" id="KW-0472">Membrane</keyword>
<proteinExistence type="predicted"/>
<feature type="compositionally biased region" description="Polar residues" evidence="1">
    <location>
        <begin position="168"/>
        <end position="185"/>
    </location>
</feature>
<feature type="compositionally biased region" description="Basic residues" evidence="1">
    <location>
        <begin position="431"/>
        <end position="441"/>
    </location>
</feature>
<feature type="region of interest" description="Disordered" evidence="1">
    <location>
        <begin position="305"/>
        <end position="456"/>
    </location>
</feature>
<sequence>MGKVFFNDWALWQKMTFVLACLIVITILIGLAKLQYDRVHLRKYAKVEKGKQAQTPEMMEAQPISEEEKEDIPFGIRAIESGIEVDGVWISRSNTPVGSSRSSITDVKLSRSHNNSQLELPKAIHGSSSRSSLASSFDRAVSAERLMTNQSRSSSPGHENARTRPPVASSSRYSNTNLSRNSATLQALEGPQDPASISAKTGQSSSRSRQSSARTSDETDYMTIPEGRPYEAAYLNPIPKHAPLSVPNDPRTDLDLLQTHRLSHVAETGQLTPRVRRPGHSGEWASVADNVRAPHEISNTNGVDFFVPQQKTPSPPPNPLAGPPLDAVDPRPADQYPAGQYPESHSGQRQAAPLLETYATQARQAPESYQPRGPDYEPEEALHSEPQSGQSSQRQSQVLRKVNSGFEILRPGTLGEPPSPEEDRTPTGEKRRSKKLQKRRTSSSASRPSQFIEQGV</sequence>
<evidence type="ECO:0000256" key="2">
    <source>
        <dbReference type="SAM" id="Phobius"/>
    </source>
</evidence>
<feature type="compositionally biased region" description="Polar residues" evidence="1">
    <location>
        <begin position="94"/>
        <end position="105"/>
    </location>
</feature>
<feature type="compositionally biased region" description="Low complexity" evidence="1">
    <location>
        <begin position="203"/>
        <end position="212"/>
    </location>
</feature>
<name>A0A6A6UXW8_9PLEO</name>
<dbReference type="AlphaFoldDB" id="A0A6A6UXW8"/>
<dbReference type="PANTHER" id="PTHR40623">
    <property type="entry name" value="INTEGRAL MEMBRANE PROTEIN"/>
    <property type="match status" value="1"/>
</dbReference>
<dbReference type="EMBL" id="MU006600">
    <property type="protein sequence ID" value="KAF2743118.1"/>
    <property type="molecule type" value="Genomic_DNA"/>
</dbReference>
<organism evidence="3 4">
    <name type="scientific">Sporormia fimetaria CBS 119925</name>
    <dbReference type="NCBI Taxonomy" id="1340428"/>
    <lineage>
        <taxon>Eukaryota</taxon>
        <taxon>Fungi</taxon>
        <taxon>Dikarya</taxon>
        <taxon>Ascomycota</taxon>
        <taxon>Pezizomycotina</taxon>
        <taxon>Dothideomycetes</taxon>
        <taxon>Pleosporomycetidae</taxon>
        <taxon>Pleosporales</taxon>
        <taxon>Sporormiaceae</taxon>
        <taxon>Sporormia</taxon>
    </lineage>
</organism>
<feature type="region of interest" description="Disordered" evidence="1">
    <location>
        <begin position="147"/>
        <end position="225"/>
    </location>
</feature>
<gene>
    <name evidence="3" type="ORF">M011DRAFT_497116</name>
</gene>
<feature type="transmembrane region" description="Helical" evidence="2">
    <location>
        <begin position="15"/>
        <end position="34"/>
    </location>
</feature>
<feature type="compositionally biased region" description="Basic and acidic residues" evidence="1">
    <location>
        <begin position="421"/>
        <end position="430"/>
    </location>
</feature>
<evidence type="ECO:0000313" key="4">
    <source>
        <dbReference type="Proteomes" id="UP000799440"/>
    </source>
</evidence>
<feature type="compositionally biased region" description="Low complexity" evidence="1">
    <location>
        <begin position="384"/>
        <end position="397"/>
    </location>
</feature>
<keyword evidence="2" id="KW-0812">Transmembrane</keyword>
<evidence type="ECO:0000256" key="1">
    <source>
        <dbReference type="SAM" id="MobiDB-lite"/>
    </source>
</evidence>
<dbReference type="Proteomes" id="UP000799440">
    <property type="component" value="Unassembled WGS sequence"/>
</dbReference>
<evidence type="ECO:0000313" key="3">
    <source>
        <dbReference type="EMBL" id="KAF2743118.1"/>
    </source>
</evidence>
<dbReference type="OrthoDB" id="5426165at2759"/>
<reference evidence="3" key="1">
    <citation type="journal article" date="2020" name="Stud. Mycol.">
        <title>101 Dothideomycetes genomes: a test case for predicting lifestyles and emergence of pathogens.</title>
        <authorList>
            <person name="Haridas S."/>
            <person name="Albert R."/>
            <person name="Binder M."/>
            <person name="Bloem J."/>
            <person name="Labutti K."/>
            <person name="Salamov A."/>
            <person name="Andreopoulos B."/>
            <person name="Baker S."/>
            <person name="Barry K."/>
            <person name="Bills G."/>
            <person name="Bluhm B."/>
            <person name="Cannon C."/>
            <person name="Castanera R."/>
            <person name="Culley D."/>
            <person name="Daum C."/>
            <person name="Ezra D."/>
            <person name="Gonzalez J."/>
            <person name="Henrissat B."/>
            <person name="Kuo A."/>
            <person name="Liang C."/>
            <person name="Lipzen A."/>
            <person name="Lutzoni F."/>
            <person name="Magnuson J."/>
            <person name="Mondo S."/>
            <person name="Nolan M."/>
            <person name="Ohm R."/>
            <person name="Pangilinan J."/>
            <person name="Park H.-J."/>
            <person name="Ramirez L."/>
            <person name="Alfaro M."/>
            <person name="Sun H."/>
            <person name="Tritt A."/>
            <person name="Yoshinaga Y."/>
            <person name="Zwiers L.-H."/>
            <person name="Turgeon B."/>
            <person name="Goodwin S."/>
            <person name="Spatafora J."/>
            <person name="Crous P."/>
            <person name="Grigoriev I."/>
        </authorList>
    </citation>
    <scope>NUCLEOTIDE SEQUENCE</scope>
    <source>
        <strain evidence="3">CBS 119925</strain>
    </source>
</reference>
<keyword evidence="4" id="KW-1185">Reference proteome</keyword>